<evidence type="ECO:0000256" key="6">
    <source>
        <dbReference type="ARBA" id="ARBA00023004"/>
    </source>
</evidence>
<dbReference type="HAMAP" id="MF_01611">
    <property type="entry name" value="FO_synth_sub1"/>
    <property type="match status" value="1"/>
</dbReference>
<feature type="binding site" evidence="10">
    <location>
        <position position="50"/>
    </location>
    <ligand>
        <name>[4Fe-4S] cluster</name>
        <dbReference type="ChEBI" id="CHEBI:49883"/>
        <note>4Fe-4S-S-AdoMet</note>
    </ligand>
</feature>
<protein>
    <recommendedName>
        <fullName evidence="2 10">7,8-didemethyl-8-hydroxy-5-deazariboflavin synthase</fullName>
        <ecNumber evidence="2 10">4.3.1.32</ecNumber>
    </recommendedName>
    <alternativeName>
        <fullName evidence="10">FO synthase subunit 1</fullName>
    </alternativeName>
</protein>
<dbReference type="Proteomes" id="UP001597185">
    <property type="component" value="Unassembled WGS sequence"/>
</dbReference>
<dbReference type="SMART" id="SM00729">
    <property type="entry name" value="Elp3"/>
    <property type="match status" value="1"/>
</dbReference>
<evidence type="ECO:0000256" key="9">
    <source>
        <dbReference type="ARBA" id="ARBA00048974"/>
    </source>
</evidence>
<evidence type="ECO:0000256" key="8">
    <source>
        <dbReference type="ARBA" id="ARBA00023239"/>
    </source>
</evidence>
<dbReference type="GO" id="GO:0051539">
    <property type="term" value="F:4 iron, 4 sulfur cluster binding"/>
    <property type="evidence" value="ECO:0007669"/>
    <property type="project" value="UniProtKB-KW"/>
</dbReference>
<accession>A0ABD6BWY0</accession>
<dbReference type="InterPro" id="IPR013785">
    <property type="entry name" value="Aldolase_TIM"/>
</dbReference>
<keyword evidence="5 10" id="KW-0479">Metal-binding</keyword>
<comment type="pathway">
    <text evidence="1 10">Cofactor biosynthesis; coenzyme F0 biosynthesis.</text>
</comment>
<keyword evidence="3 10" id="KW-0004">4Fe-4S</keyword>
<dbReference type="AlphaFoldDB" id="A0ABD6BWY0"/>
<evidence type="ECO:0000256" key="1">
    <source>
        <dbReference type="ARBA" id="ARBA00004712"/>
    </source>
</evidence>
<dbReference type="InterPro" id="IPR006638">
    <property type="entry name" value="Elp3/MiaA/NifB-like_rSAM"/>
</dbReference>
<evidence type="ECO:0000313" key="12">
    <source>
        <dbReference type="EMBL" id="MFD1569305.1"/>
    </source>
</evidence>
<dbReference type="NCBIfam" id="NF004884">
    <property type="entry name" value="PRK06245.1"/>
    <property type="match status" value="1"/>
</dbReference>
<feature type="domain" description="Radical SAM core" evidence="11">
    <location>
        <begin position="36"/>
        <end position="272"/>
    </location>
</feature>
<dbReference type="InterPro" id="IPR034405">
    <property type="entry name" value="F420"/>
</dbReference>
<dbReference type="RefSeq" id="WP_256417144.1">
    <property type="nucleotide sequence ID" value="NZ_JANHDL010000002.1"/>
</dbReference>
<sequence length="387" mass="42288">MFTAADEYGIDLSIDADRVERLLSVSPADGTPPERLTFARNVFVPLTTACRYTCTYCTYYDVPGEASLLSPAEVRERCRVGADAGCTEALFTFGDDPDDRYTAIHDQLDEWGFDSIHDYLYRACEIALEEGLLPHSNPGDLTESQFADLREVNASMGVMLETTADVDAHAGGRRKTPGQRLNTIRAAGRQGVPFTTGILVGIGESWRDRAESLLSVRKLHERYGHVQEVIVQNVVPNERSDFPKPDLATMRRVVAMARTALPPEVSVQVPPNLSPAAALVDCGIDDLGGVSPVTDDYINPEYAWPDLDGLRDVADAGGMPLRERIPTYARYLPDAVRPAGVDPAPPPADRDGWVSATVTERIQQDDVHGRRLRGVARGDGPLAVRSD</sequence>
<dbReference type="SFLD" id="SFLDF00294">
    <property type="entry name" value="7_8-didemethyl-8-hydroxy-5-dea"/>
    <property type="match status" value="1"/>
</dbReference>
<feature type="binding site" evidence="10">
    <location>
        <position position="57"/>
    </location>
    <ligand>
        <name>[4Fe-4S] cluster</name>
        <dbReference type="ChEBI" id="CHEBI:49883"/>
        <note>4Fe-4S-S-AdoMet</note>
    </ligand>
</feature>
<evidence type="ECO:0000256" key="2">
    <source>
        <dbReference type="ARBA" id="ARBA00012126"/>
    </source>
</evidence>
<evidence type="ECO:0000256" key="5">
    <source>
        <dbReference type="ARBA" id="ARBA00022723"/>
    </source>
</evidence>
<dbReference type="GO" id="GO:0005506">
    <property type="term" value="F:iron ion binding"/>
    <property type="evidence" value="ECO:0007669"/>
    <property type="project" value="UniProtKB-UniRule"/>
</dbReference>
<dbReference type="SUPFAM" id="SSF102114">
    <property type="entry name" value="Radical SAM enzymes"/>
    <property type="match status" value="1"/>
</dbReference>
<dbReference type="PANTHER" id="PTHR43076">
    <property type="entry name" value="FO SYNTHASE (COFH)"/>
    <property type="match status" value="1"/>
</dbReference>
<dbReference type="Pfam" id="PF04055">
    <property type="entry name" value="Radical_SAM"/>
    <property type="match status" value="1"/>
</dbReference>
<dbReference type="SFLD" id="SFLDS00029">
    <property type="entry name" value="Radical_SAM"/>
    <property type="match status" value="1"/>
</dbReference>
<comment type="similarity">
    <text evidence="10">Belongs to the radical SAM superfamily. CofG family.</text>
</comment>
<keyword evidence="6 10" id="KW-0408">Iron</keyword>
<dbReference type="InterPro" id="IPR007197">
    <property type="entry name" value="rSAM"/>
</dbReference>
<keyword evidence="7 10" id="KW-0411">Iron-sulfur</keyword>
<evidence type="ECO:0000313" key="13">
    <source>
        <dbReference type="Proteomes" id="UP001597185"/>
    </source>
</evidence>
<dbReference type="SFLD" id="SFLDG01388">
    <property type="entry name" value="7_8-didemethyl-8-hydroxy-5-dea"/>
    <property type="match status" value="1"/>
</dbReference>
<dbReference type="GO" id="GO:0044689">
    <property type="term" value="F:7,8-didemethyl-8-hydroxy-5-deazariboflavin synthase activity"/>
    <property type="evidence" value="ECO:0007669"/>
    <property type="project" value="UniProtKB-EC"/>
</dbReference>
<keyword evidence="4 10" id="KW-0949">S-adenosyl-L-methionine</keyword>
<reference evidence="12 13" key="1">
    <citation type="journal article" date="2019" name="Int. J. Syst. Evol. Microbiol.">
        <title>The Global Catalogue of Microorganisms (GCM) 10K type strain sequencing project: providing services to taxonomists for standard genome sequencing and annotation.</title>
        <authorList>
            <consortium name="The Broad Institute Genomics Platform"/>
            <consortium name="The Broad Institute Genome Sequencing Center for Infectious Disease"/>
            <person name="Wu L."/>
            <person name="Ma J."/>
        </authorList>
    </citation>
    <scope>NUCLEOTIDE SEQUENCE [LARGE SCALE GENOMIC DNA]</scope>
    <source>
        <strain evidence="12 13">CGMCC 1.12689</strain>
    </source>
</reference>
<comment type="function">
    <text evidence="10">Catalyzes the radical-mediated synthesis of 7,8-didemethyl-8-hydroxy-5-deazariboflavin (FO) from 5-amino-5-(4-hydroxybenzyl)-6-(D-ribitylimino)-5,6-dihydrouracil.</text>
</comment>
<gene>
    <name evidence="10 12" type="primary">cofG</name>
    <name evidence="12" type="ORF">ACFR9T_01645</name>
</gene>
<name>A0ABD6BWY0_9EURY</name>
<keyword evidence="13" id="KW-1185">Reference proteome</keyword>
<comment type="cofactor">
    <cofactor evidence="10">
        <name>[4Fe-4S] cluster</name>
        <dbReference type="ChEBI" id="CHEBI:49883"/>
    </cofactor>
    <text evidence="10">Binds 1 [4Fe-4S] cluster. The cluster is coordinated with 3 cysteines and an exchangeable S-adenosyl-L-methionine.</text>
</comment>
<comment type="caution">
    <text evidence="12">The sequence shown here is derived from an EMBL/GenBank/DDBJ whole genome shotgun (WGS) entry which is preliminary data.</text>
</comment>
<proteinExistence type="inferred from homology"/>
<dbReference type="CDD" id="cd01335">
    <property type="entry name" value="Radical_SAM"/>
    <property type="match status" value="1"/>
</dbReference>
<evidence type="ECO:0000256" key="7">
    <source>
        <dbReference type="ARBA" id="ARBA00023014"/>
    </source>
</evidence>
<dbReference type="EC" id="4.3.1.32" evidence="2 10"/>
<dbReference type="NCBIfam" id="TIGR03550">
    <property type="entry name" value="F420_cofG"/>
    <property type="match status" value="1"/>
</dbReference>
<dbReference type="EMBL" id="JBHUDB010000001">
    <property type="protein sequence ID" value="MFD1569305.1"/>
    <property type="molecule type" value="Genomic_DNA"/>
</dbReference>
<dbReference type="PROSITE" id="PS51918">
    <property type="entry name" value="RADICAL_SAM"/>
    <property type="match status" value="1"/>
</dbReference>
<dbReference type="InterPro" id="IPR058240">
    <property type="entry name" value="rSAM_sf"/>
</dbReference>
<keyword evidence="8 10" id="KW-0456">Lyase</keyword>
<dbReference type="PANTHER" id="PTHR43076:SF15">
    <property type="entry name" value="7,8-DIDEMETHYL-8-HYDROXY-5-DEAZARIBOFLAVIN SYNTHASE"/>
    <property type="match status" value="1"/>
</dbReference>
<organism evidence="12 13">
    <name type="scientific">Halorubrum laminariae</name>
    <dbReference type="NCBI Taxonomy" id="1433523"/>
    <lineage>
        <taxon>Archaea</taxon>
        <taxon>Methanobacteriati</taxon>
        <taxon>Methanobacteriota</taxon>
        <taxon>Stenosarchaea group</taxon>
        <taxon>Halobacteria</taxon>
        <taxon>Halobacteriales</taxon>
        <taxon>Haloferacaceae</taxon>
        <taxon>Halorubrum</taxon>
    </lineage>
</organism>
<dbReference type="SFLD" id="SFLDG01064">
    <property type="entry name" value="F420__menaquinone_cofactor_bio"/>
    <property type="match status" value="1"/>
</dbReference>
<comment type="catalytic activity">
    <reaction evidence="9 10">
        <text>5-amino-5-(4-hydroxybenzyl)-6-(D-ribitylimino)-5,6-dihydrouracil + S-adenosyl-L-methionine = 7,8-didemethyl-8-hydroxy-5-deazariboflavin + 5'-deoxyadenosine + L-methionine + NH4(+) + H(+)</text>
        <dbReference type="Rhea" id="RHEA:55204"/>
        <dbReference type="ChEBI" id="CHEBI:15378"/>
        <dbReference type="ChEBI" id="CHEBI:17319"/>
        <dbReference type="ChEBI" id="CHEBI:28938"/>
        <dbReference type="ChEBI" id="CHEBI:57844"/>
        <dbReference type="ChEBI" id="CHEBI:59789"/>
        <dbReference type="ChEBI" id="CHEBI:59904"/>
        <dbReference type="ChEBI" id="CHEBI:85936"/>
        <dbReference type="EC" id="4.3.1.32"/>
    </reaction>
</comment>
<evidence type="ECO:0000256" key="4">
    <source>
        <dbReference type="ARBA" id="ARBA00022691"/>
    </source>
</evidence>
<evidence type="ECO:0000256" key="10">
    <source>
        <dbReference type="HAMAP-Rule" id="MF_01611"/>
    </source>
</evidence>
<feature type="binding site" evidence="10">
    <location>
        <position position="54"/>
    </location>
    <ligand>
        <name>[4Fe-4S] cluster</name>
        <dbReference type="ChEBI" id="CHEBI:49883"/>
        <note>4Fe-4S-S-AdoMet</note>
    </ligand>
</feature>
<evidence type="ECO:0000256" key="3">
    <source>
        <dbReference type="ARBA" id="ARBA00022485"/>
    </source>
</evidence>
<comment type="subunit">
    <text evidence="10">The FO synthase complex consists of two subunits, CofG and CofH.</text>
</comment>
<dbReference type="InterPro" id="IPR019939">
    <property type="entry name" value="CofG_family"/>
</dbReference>
<dbReference type="Gene3D" id="3.20.20.70">
    <property type="entry name" value="Aldolase class I"/>
    <property type="match status" value="1"/>
</dbReference>
<evidence type="ECO:0000259" key="11">
    <source>
        <dbReference type="PROSITE" id="PS51918"/>
    </source>
</evidence>